<evidence type="ECO:0000313" key="8">
    <source>
        <dbReference type="Proteomes" id="UP000463983"/>
    </source>
</evidence>
<keyword evidence="8" id="KW-1185">Reference proteome</keyword>
<evidence type="ECO:0000256" key="6">
    <source>
        <dbReference type="SAM" id="MobiDB-lite"/>
    </source>
</evidence>
<gene>
    <name evidence="4" type="primary">rplQ</name>
    <name evidence="7" type="ORF">MICH65_0333</name>
</gene>
<dbReference type="InterPro" id="IPR036373">
    <property type="entry name" value="Ribosomal_bL17_sf"/>
</dbReference>
<reference evidence="8" key="1">
    <citation type="journal article" date="2020" name="Microorganisms">
        <title>Complete Genome of a Member of a New Bacterial Lineage in the Microgenomates Group Reveals an Unusual Nucleotide Composition Disparity Between Two Strands of DNA and Limited Metabolic Potential.</title>
        <authorList>
            <person name="Kadnikov V.V."/>
            <person name="Mardanov A.V."/>
            <person name="Beletsky A.V."/>
            <person name="Karnachuk O.V."/>
            <person name="Ravin N.V."/>
        </authorList>
    </citation>
    <scope>NUCLEOTIDE SEQUENCE [LARGE SCALE GENOMIC DNA]</scope>
</reference>
<comment type="similarity">
    <text evidence="1 4 5">Belongs to the bacterial ribosomal protein bL17 family.</text>
</comment>
<dbReference type="PROSITE" id="PS01167">
    <property type="entry name" value="RIBOSOMAL_L17"/>
    <property type="match status" value="1"/>
</dbReference>
<evidence type="ECO:0000256" key="3">
    <source>
        <dbReference type="ARBA" id="ARBA00023274"/>
    </source>
</evidence>
<dbReference type="Pfam" id="PF01196">
    <property type="entry name" value="Ribosomal_L17"/>
    <property type="match status" value="1"/>
</dbReference>
<dbReference type="HAMAP" id="MF_01368">
    <property type="entry name" value="Ribosomal_bL17"/>
    <property type="match status" value="1"/>
</dbReference>
<dbReference type="GO" id="GO:0003735">
    <property type="term" value="F:structural constituent of ribosome"/>
    <property type="evidence" value="ECO:0007669"/>
    <property type="project" value="InterPro"/>
</dbReference>
<proteinExistence type="inferred from homology"/>
<dbReference type="RefSeq" id="WP_161931701.1">
    <property type="nucleotide sequence ID" value="NZ_CP047901.1"/>
</dbReference>
<evidence type="ECO:0000256" key="5">
    <source>
        <dbReference type="RuleBase" id="RU000660"/>
    </source>
</evidence>
<evidence type="ECO:0000256" key="1">
    <source>
        <dbReference type="ARBA" id="ARBA00008777"/>
    </source>
</evidence>
<dbReference type="Proteomes" id="UP000463983">
    <property type="component" value="Chromosome"/>
</dbReference>
<keyword evidence="2 4" id="KW-0689">Ribosomal protein</keyword>
<dbReference type="AlphaFoldDB" id="A0A857N5R4"/>
<dbReference type="GO" id="GO:0022625">
    <property type="term" value="C:cytosolic large ribosomal subunit"/>
    <property type="evidence" value="ECO:0007669"/>
    <property type="project" value="TreeGrafter"/>
</dbReference>
<comment type="subunit">
    <text evidence="4">Part of the 50S ribosomal subunit. Contacts protein L32.</text>
</comment>
<protein>
    <recommendedName>
        <fullName evidence="4">Large ribosomal subunit protein bL17</fullName>
    </recommendedName>
</protein>
<evidence type="ECO:0000256" key="2">
    <source>
        <dbReference type="ARBA" id="ARBA00022980"/>
    </source>
</evidence>
<dbReference type="PANTHER" id="PTHR14413:SF16">
    <property type="entry name" value="LARGE RIBOSOMAL SUBUNIT PROTEIN BL17M"/>
    <property type="match status" value="1"/>
</dbReference>
<dbReference type="Gene3D" id="3.90.1030.10">
    <property type="entry name" value="Ribosomal protein L17"/>
    <property type="match status" value="1"/>
</dbReference>
<dbReference type="PANTHER" id="PTHR14413">
    <property type="entry name" value="RIBOSOMAL PROTEIN L17"/>
    <property type="match status" value="1"/>
</dbReference>
<dbReference type="GO" id="GO:0006412">
    <property type="term" value="P:translation"/>
    <property type="evidence" value="ECO:0007669"/>
    <property type="project" value="UniProtKB-UniRule"/>
</dbReference>
<evidence type="ECO:0000313" key="7">
    <source>
        <dbReference type="EMBL" id="QHO63314.1"/>
    </source>
</evidence>
<organism evidence="7 8">
    <name type="scientific">Candidatus Chazhemtobacterium aquaticus</name>
    <dbReference type="NCBI Taxonomy" id="2715735"/>
    <lineage>
        <taxon>Bacteria</taxon>
        <taxon>Candidatus Chazhemtobacteraceae</taxon>
        <taxon>Candidatus Chazhemtobacterium</taxon>
    </lineage>
</organism>
<feature type="region of interest" description="Disordered" evidence="6">
    <location>
        <begin position="120"/>
        <end position="150"/>
    </location>
</feature>
<sequence>MSRHRLNGRKLGRNTNQRKALFKGLLNSLIIQEELKTTQTKAKAVQRLFDQLVTKAKPSTVHARRLLHAFLGNKSSVNKLVDDLTKRFGHRQSGFTRVTKLGLRRGDNAQIVKLELVDKSSPDLKQTQKSTNSPKKPTKKTSKTSTKSSK</sequence>
<dbReference type="SUPFAM" id="SSF64263">
    <property type="entry name" value="Prokaryotic ribosomal protein L17"/>
    <property type="match status" value="1"/>
</dbReference>
<dbReference type="NCBIfam" id="TIGR00059">
    <property type="entry name" value="L17"/>
    <property type="match status" value="1"/>
</dbReference>
<name>A0A857N5R4_9BACT</name>
<accession>A0A857N5R4</accession>
<evidence type="ECO:0000256" key="4">
    <source>
        <dbReference type="HAMAP-Rule" id="MF_01368"/>
    </source>
</evidence>
<dbReference type="KEGG" id="caqa:MICH65_0333"/>
<dbReference type="InterPro" id="IPR000456">
    <property type="entry name" value="Ribosomal_bL17"/>
</dbReference>
<dbReference type="InterPro" id="IPR047859">
    <property type="entry name" value="Ribosomal_bL17_CS"/>
</dbReference>
<dbReference type="EMBL" id="CP047901">
    <property type="protein sequence ID" value="QHO63314.1"/>
    <property type="molecule type" value="Genomic_DNA"/>
</dbReference>
<keyword evidence="3 4" id="KW-0687">Ribonucleoprotein</keyword>